<dbReference type="EMBL" id="ABGD02000018">
    <property type="protein sequence ID" value="EDS10977.1"/>
    <property type="molecule type" value="Genomic_DNA"/>
</dbReference>
<name>B0PBK2_9FIRM</name>
<dbReference type="AlphaFoldDB" id="B0PBK2"/>
<feature type="transmembrane region" description="Helical" evidence="1">
    <location>
        <begin position="12"/>
        <end position="34"/>
    </location>
</feature>
<sequence>MKRDSVQFKIWTGVFGVAIGLLIVLLFVNIGVVVQRGSDIPWDTQIDHYTVSGYAQEENLYTNTVGDANIQLPPLNQYVDNIAIYFSSPLKQGLNITVYYAEDTHGYGEEFTFSANASKGSQTITFLIGREITTCRIDIGSKTGEEFVLESIVLNDSRLSDVGIFKTVVRFLLVIFFIIILYVLTVVRPKIEKAFLLIMLPLGLFYLVTITPLSVPDEPHHYQSAYQLSNFLLFRGSYNAYGNAADFDYTNFVGHGNVGSGYLRVLEDITQPAVDGELIEIPLPRKLAYFIEYIPQALGISIARVFHQNFIILFLLGRFFNLLFYISCVYLAIKRIPRFKLLLGLISITPMALQQAASYSYDSFINGVAFILIASLLKAIYEKGPLTTKDFNYILIAGLLLAPTKIVYYPILFLFLLIPRERFKGKKDKWIKFGIVLASAFLIICIFQMPSLLSRSIQKLNWEGQQNYSLMYVFENPIETARIFWRTFWTDKKIWLYQGFGISLSGLSLHIPSWIIFSFIFIVCLSALSFEMSSYRLRTEIRASFLFVSFIIMLLIMLSMFTQHTSDTRTIIMGVQGRYFIPIFPLLFISLNNQVLVYRKHIENVLLLIAVFLQSVTVLTIINMTN</sequence>
<evidence type="ECO:0000313" key="3">
    <source>
        <dbReference type="Proteomes" id="UP000003803"/>
    </source>
</evidence>
<evidence type="ECO:0000313" key="2">
    <source>
        <dbReference type="EMBL" id="EDS10977.1"/>
    </source>
</evidence>
<dbReference type="RefSeq" id="WP_006873076.1">
    <property type="nucleotide sequence ID" value="NZ_DS544171.1"/>
</dbReference>
<dbReference type="HOGENOM" id="CLU_025380_0_1_9"/>
<feature type="transmembrane region" description="Helical" evidence="1">
    <location>
        <begin position="542"/>
        <end position="559"/>
    </location>
</feature>
<protein>
    <recommendedName>
        <fullName evidence="4">DUF2142 domain-containing protein</fullName>
    </recommendedName>
</protein>
<dbReference type="Pfam" id="PF09913">
    <property type="entry name" value="DUF2142"/>
    <property type="match status" value="1"/>
</dbReference>
<feature type="transmembrane region" description="Helical" evidence="1">
    <location>
        <begin position="363"/>
        <end position="381"/>
    </location>
</feature>
<comment type="caution">
    <text evidence="2">The sequence shown here is derived from an EMBL/GenBank/DDBJ whole genome shotgun (WGS) entry which is preliminary data.</text>
</comment>
<keyword evidence="1" id="KW-0472">Membrane</keyword>
<feature type="transmembrane region" description="Helical" evidence="1">
    <location>
        <begin position="310"/>
        <end position="333"/>
    </location>
</feature>
<reference evidence="2" key="2">
    <citation type="submission" date="2013-09" db="EMBL/GenBank/DDBJ databases">
        <title>Draft genome sequence of Anaerotruncus colihominis(DSM 17241).</title>
        <authorList>
            <person name="Sudarsanam P."/>
            <person name="Ley R."/>
            <person name="Guruge J."/>
            <person name="Turnbaugh P.J."/>
            <person name="Mahowald M."/>
            <person name="Liep D."/>
            <person name="Gordon J."/>
        </authorList>
    </citation>
    <scope>NUCLEOTIDE SEQUENCE</scope>
    <source>
        <strain evidence="2">DSM 17241</strain>
    </source>
</reference>
<dbReference type="InterPro" id="IPR018674">
    <property type="entry name" value="DUF2142_membrane"/>
</dbReference>
<feature type="transmembrane region" description="Helical" evidence="1">
    <location>
        <begin position="579"/>
        <end position="598"/>
    </location>
</feature>
<feature type="transmembrane region" description="Helical" evidence="1">
    <location>
        <begin position="511"/>
        <end position="530"/>
    </location>
</feature>
<keyword evidence="1" id="KW-0812">Transmembrane</keyword>
<accession>B0PBK2</accession>
<feature type="transmembrane region" description="Helical" evidence="1">
    <location>
        <begin position="605"/>
        <end position="624"/>
    </location>
</feature>
<organism evidence="2 3">
    <name type="scientific">Anaerotruncus colihominis DSM 17241</name>
    <dbReference type="NCBI Taxonomy" id="445972"/>
    <lineage>
        <taxon>Bacteria</taxon>
        <taxon>Bacillati</taxon>
        <taxon>Bacillota</taxon>
        <taxon>Clostridia</taxon>
        <taxon>Eubacteriales</taxon>
        <taxon>Oscillospiraceae</taxon>
        <taxon>Anaerotruncus</taxon>
    </lineage>
</organism>
<feature type="transmembrane region" description="Helical" evidence="1">
    <location>
        <begin position="168"/>
        <end position="187"/>
    </location>
</feature>
<keyword evidence="1" id="KW-1133">Transmembrane helix</keyword>
<feature type="transmembrane region" description="Helical" evidence="1">
    <location>
        <begin position="393"/>
        <end position="418"/>
    </location>
</feature>
<gene>
    <name evidence="2" type="ORF">ANACOL_02158</name>
</gene>
<evidence type="ECO:0000256" key="1">
    <source>
        <dbReference type="SAM" id="Phobius"/>
    </source>
</evidence>
<feature type="transmembrane region" description="Helical" evidence="1">
    <location>
        <begin position="430"/>
        <end position="449"/>
    </location>
</feature>
<dbReference type="eggNOG" id="COG4713">
    <property type="taxonomic scope" value="Bacteria"/>
</dbReference>
<keyword evidence="3" id="KW-1185">Reference proteome</keyword>
<feature type="transmembrane region" description="Helical" evidence="1">
    <location>
        <begin position="194"/>
        <end position="215"/>
    </location>
</feature>
<proteinExistence type="predicted"/>
<reference evidence="2" key="1">
    <citation type="submission" date="2007-11" db="EMBL/GenBank/DDBJ databases">
        <authorList>
            <person name="Fulton L."/>
            <person name="Clifton S."/>
            <person name="Fulton B."/>
            <person name="Xu J."/>
            <person name="Minx P."/>
            <person name="Pepin K.H."/>
            <person name="Johnson M."/>
            <person name="Thiruvilangam P."/>
            <person name="Bhonagiri V."/>
            <person name="Nash W.E."/>
            <person name="Mardis E.R."/>
            <person name="Wilson R.K."/>
        </authorList>
    </citation>
    <scope>NUCLEOTIDE SEQUENCE [LARGE SCALE GENOMIC DNA]</scope>
    <source>
        <strain evidence="2">DSM 17241</strain>
    </source>
</reference>
<dbReference type="Proteomes" id="UP000003803">
    <property type="component" value="Unassembled WGS sequence"/>
</dbReference>
<evidence type="ECO:0008006" key="4">
    <source>
        <dbReference type="Google" id="ProtNLM"/>
    </source>
</evidence>